<proteinExistence type="inferred from homology"/>
<reference evidence="5" key="1">
    <citation type="submission" date="2025-08" db="UniProtKB">
        <authorList>
            <consortium name="RefSeq"/>
        </authorList>
    </citation>
    <scope>IDENTIFICATION</scope>
</reference>
<dbReference type="Proteomes" id="UP000515154">
    <property type="component" value="Linkage group LG6"/>
</dbReference>
<organism evidence="4 5">
    <name type="scientific">Octopus sinensis</name>
    <name type="common">East Asian common octopus</name>
    <dbReference type="NCBI Taxonomy" id="2607531"/>
    <lineage>
        <taxon>Eukaryota</taxon>
        <taxon>Metazoa</taxon>
        <taxon>Spiralia</taxon>
        <taxon>Lophotrochozoa</taxon>
        <taxon>Mollusca</taxon>
        <taxon>Cephalopoda</taxon>
        <taxon>Coleoidea</taxon>
        <taxon>Octopodiformes</taxon>
        <taxon>Octopoda</taxon>
        <taxon>Incirrata</taxon>
        <taxon>Octopodidae</taxon>
        <taxon>Octopus</taxon>
    </lineage>
</organism>
<dbReference type="InterPro" id="IPR004269">
    <property type="entry name" value="Folate_rcpt"/>
</dbReference>
<evidence type="ECO:0000313" key="4">
    <source>
        <dbReference type="Proteomes" id="UP000515154"/>
    </source>
</evidence>
<dbReference type="Pfam" id="PF03024">
    <property type="entry name" value="Folate_rec"/>
    <property type="match status" value="1"/>
</dbReference>
<comment type="similarity">
    <text evidence="1">Belongs to the folate receptor family.</text>
</comment>
<keyword evidence="3" id="KW-1015">Disulfide bond</keyword>
<dbReference type="GO" id="GO:0038023">
    <property type="term" value="F:signaling receptor activity"/>
    <property type="evidence" value="ECO:0007669"/>
    <property type="project" value="TreeGrafter"/>
</dbReference>
<evidence type="ECO:0000256" key="3">
    <source>
        <dbReference type="ARBA" id="ARBA00023157"/>
    </source>
</evidence>
<evidence type="ECO:0000256" key="2">
    <source>
        <dbReference type="ARBA" id="ARBA00022729"/>
    </source>
</evidence>
<dbReference type="RefSeq" id="XP_029637523.1">
    <property type="nucleotide sequence ID" value="XM_029781663.2"/>
</dbReference>
<gene>
    <name evidence="5" type="primary">LOC115212873</name>
</gene>
<protein>
    <submittedName>
        <fullName evidence="5">Uncharacterized protein LOC115212873 isoform X1</fullName>
    </submittedName>
</protein>
<sequence>MASIRVSLFIILYIFSVGLTLLVHCRRHDDEEEEKKKMSCTYFDPRRFPEPQHGLVNCSWYAPNACCKRTEVTSVFSNMYPLYGASKACMNRMNYLMCYFCSPEQGIWYHGKMSVCEEYCVDIYNECRLASYEGTSIGSAYGNGTAFCNAQNFDVVEGTHNCFEFDPLPFAAAISLTSTSVILYTCLCLSIVLRHFSL</sequence>
<keyword evidence="4" id="KW-1185">Reference proteome</keyword>
<keyword evidence="2" id="KW-0732">Signal</keyword>
<dbReference type="PANTHER" id="PTHR10517:SF28">
    <property type="entry name" value="COILIN"/>
    <property type="match status" value="1"/>
</dbReference>
<evidence type="ECO:0000256" key="1">
    <source>
        <dbReference type="ARBA" id="ARBA00007932"/>
    </source>
</evidence>
<evidence type="ECO:0000313" key="5">
    <source>
        <dbReference type="RefSeq" id="XP_029637523.1"/>
    </source>
</evidence>
<accession>A0A6P7SHT7</accession>
<name>A0A6P7SHT7_9MOLL</name>
<dbReference type="InterPro" id="IPR018143">
    <property type="entry name" value="Folate_rcpt-like"/>
</dbReference>
<dbReference type="KEGG" id="osn:115212873"/>
<dbReference type="PANTHER" id="PTHR10517">
    <property type="entry name" value="FOLATE RECEPTOR"/>
    <property type="match status" value="1"/>
</dbReference>
<dbReference type="AlphaFoldDB" id="A0A6P7SHT7"/>
<dbReference type="GO" id="GO:0009897">
    <property type="term" value="C:external side of plasma membrane"/>
    <property type="evidence" value="ECO:0007669"/>
    <property type="project" value="TreeGrafter"/>
</dbReference>